<dbReference type="Proteomes" id="UP000197596">
    <property type="component" value="Unassembled WGS sequence"/>
</dbReference>
<dbReference type="RefSeq" id="WP_088750069.1">
    <property type="nucleotide sequence ID" value="NZ_NJGU01000001.1"/>
</dbReference>
<protein>
    <recommendedName>
        <fullName evidence="1">Phospholipase D-like domain-containing protein</fullName>
    </recommendedName>
</protein>
<name>A0A246WVX7_9BURK</name>
<dbReference type="CDD" id="cd09117">
    <property type="entry name" value="PLDc_Bfil_DEXD_like"/>
    <property type="match status" value="1"/>
</dbReference>
<evidence type="ECO:0000313" key="2">
    <source>
        <dbReference type="EMBL" id="OWY31203.1"/>
    </source>
</evidence>
<comment type="caution">
    <text evidence="2">The sequence shown here is derived from an EMBL/GenBank/DDBJ whole genome shotgun (WGS) entry which is preliminary data.</text>
</comment>
<evidence type="ECO:0000313" key="3">
    <source>
        <dbReference type="Proteomes" id="UP000197596"/>
    </source>
</evidence>
<organism evidence="2 3">
    <name type="scientific">Herbaspirillum robiniae</name>
    <dbReference type="NCBI Taxonomy" id="2014887"/>
    <lineage>
        <taxon>Bacteria</taxon>
        <taxon>Pseudomonadati</taxon>
        <taxon>Pseudomonadota</taxon>
        <taxon>Betaproteobacteria</taxon>
        <taxon>Burkholderiales</taxon>
        <taxon>Oxalobacteraceae</taxon>
        <taxon>Herbaspirillum</taxon>
    </lineage>
</organism>
<accession>A0A246WVX7</accession>
<dbReference type="InterPro" id="IPR025202">
    <property type="entry name" value="PLD-like_dom"/>
</dbReference>
<feature type="domain" description="Phospholipase D-like" evidence="1">
    <location>
        <begin position="52"/>
        <end position="130"/>
    </location>
</feature>
<proteinExistence type="predicted"/>
<evidence type="ECO:0000259" key="1">
    <source>
        <dbReference type="Pfam" id="PF13091"/>
    </source>
</evidence>
<dbReference type="Pfam" id="PF13091">
    <property type="entry name" value="PLDc_2"/>
    <property type="match status" value="1"/>
</dbReference>
<dbReference type="EMBL" id="NJGU01000001">
    <property type="protein sequence ID" value="OWY31203.1"/>
    <property type="molecule type" value="Genomic_DNA"/>
</dbReference>
<gene>
    <name evidence="2" type="ORF">CEJ42_03895</name>
</gene>
<dbReference type="AlphaFoldDB" id="A0A246WVX7"/>
<reference evidence="2 3" key="1">
    <citation type="submission" date="2017-06" db="EMBL/GenBank/DDBJ databases">
        <title>Herbaspirillum phytohormonus sp. nov., isolated from the root nodule of Robinia pseudoacacia in lead-zinc mine.</title>
        <authorList>
            <person name="Fan M."/>
            <person name="Lin Y."/>
        </authorList>
    </citation>
    <scope>NUCLEOTIDE SEQUENCE [LARGE SCALE GENOMIC DNA]</scope>
    <source>
        <strain evidence="2 3">HZ10</strain>
    </source>
</reference>
<dbReference type="Gene3D" id="3.30.870.10">
    <property type="entry name" value="Endonuclease Chain A"/>
    <property type="match status" value="1"/>
</dbReference>
<sequence length="379" mass="43255">MELLLHTPSGTGRLADIYRDAFSSAVELFVVTAYLTEWDKSLALNPECKRFRMIIGKDFGITRKAACEDVMTWLPARRKSQFLVADSLMGFHPKAVFWRDQAGRHFAIVGSSNLTKAAFDSNYEVNIFSTISAKDFESAKNWISEIEEASVPVSEDWLDEYKEAPRNASHTARRGTASSEGALVSFKLPKPKGMREYIERRRGQIAAYQRSRSRLLAIFRKCANGSISSEDFYEKLQERWNSEIGNRLQGAGWERRGKSSNFQELARSYLKIFQATKQERDDVVSQEIDRLCELGNSSRASFLSEMLCLEFPFLYPVLDKPVRTYLKVIRFRAPRGASEGARYIDLAKKLRAAITQNPHHMAKSLAELDTVIWLEYGDK</sequence>